<evidence type="ECO:0000313" key="6">
    <source>
        <dbReference type="EMBL" id="GGH10324.1"/>
    </source>
</evidence>
<evidence type="ECO:0000256" key="3">
    <source>
        <dbReference type="ARBA" id="ARBA00022989"/>
    </source>
</evidence>
<comment type="similarity">
    <text evidence="5">Belongs to the 4-toluene sulfonate uptake permease (TSUP) (TC 2.A.102) family.</text>
</comment>
<dbReference type="Pfam" id="PF01925">
    <property type="entry name" value="TauE"/>
    <property type="match status" value="1"/>
</dbReference>
<dbReference type="GO" id="GO:0005886">
    <property type="term" value="C:plasma membrane"/>
    <property type="evidence" value="ECO:0007669"/>
    <property type="project" value="UniProtKB-SubCell"/>
</dbReference>
<evidence type="ECO:0000256" key="4">
    <source>
        <dbReference type="ARBA" id="ARBA00023136"/>
    </source>
</evidence>
<feature type="transmembrane region" description="Helical" evidence="5">
    <location>
        <begin position="239"/>
        <end position="259"/>
    </location>
</feature>
<organism evidence="6 7">
    <name type="scientific">Alsobacter metallidurans</name>
    <dbReference type="NCBI Taxonomy" id="340221"/>
    <lineage>
        <taxon>Bacteria</taxon>
        <taxon>Pseudomonadati</taxon>
        <taxon>Pseudomonadota</taxon>
        <taxon>Alphaproteobacteria</taxon>
        <taxon>Hyphomicrobiales</taxon>
        <taxon>Alsobacteraceae</taxon>
        <taxon>Alsobacter</taxon>
    </lineage>
</organism>
<feature type="transmembrane region" description="Helical" evidence="5">
    <location>
        <begin position="212"/>
        <end position="232"/>
    </location>
</feature>
<feature type="transmembrane region" description="Helical" evidence="5">
    <location>
        <begin position="271"/>
        <end position="292"/>
    </location>
</feature>
<dbReference type="EMBL" id="BMES01000001">
    <property type="protein sequence ID" value="GGH10324.1"/>
    <property type="molecule type" value="Genomic_DNA"/>
</dbReference>
<keyword evidence="4 5" id="KW-0472">Membrane</keyword>
<dbReference type="Proteomes" id="UP000603912">
    <property type="component" value="Unassembled WGS sequence"/>
</dbReference>
<feature type="transmembrane region" description="Helical" evidence="5">
    <location>
        <begin position="112"/>
        <end position="131"/>
    </location>
</feature>
<reference evidence="6" key="1">
    <citation type="journal article" date="2014" name="Int. J. Syst. Evol. Microbiol.">
        <title>Complete genome sequence of Corynebacterium casei LMG S-19264T (=DSM 44701T), isolated from a smear-ripened cheese.</title>
        <authorList>
            <consortium name="US DOE Joint Genome Institute (JGI-PGF)"/>
            <person name="Walter F."/>
            <person name="Albersmeier A."/>
            <person name="Kalinowski J."/>
            <person name="Ruckert C."/>
        </authorList>
    </citation>
    <scope>NUCLEOTIDE SEQUENCE</scope>
    <source>
        <strain evidence="6">CGMCC 1.12214</strain>
    </source>
</reference>
<feature type="transmembrane region" description="Helical" evidence="5">
    <location>
        <begin position="80"/>
        <end position="100"/>
    </location>
</feature>
<comment type="caution">
    <text evidence="6">The sequence shown here is derived from an EMBL/GenBank/DDBJ whole genome shotgun (WGS) entry which is preliminary data.</text>
</comment>
<evidence type="ECO:0000313" key="7">
    <source>
        <dbReference type="Proteomes" id="UP000603912"/>
    </source>
</evidence>
<feature type="transmembrane region" description="Helical" evidence="5">
    <location>
        <begin position="170"/>
        <end position="200"/>
    </location>
</feature>
<dbReference type="InterPro" id="IPR002781">
    <property type="entry name" value="TM_pro_TauE-like"/>
</dbReference>
<evidence type="ECO:0000256" key="5">
    <source>
        <dbReference type="RuleBase" id="RU363041"/>
    </source>
</evidence>
<dbReference type="AlphaFoldDB" id="A0A917MFQ7"/>
<reference evidence="6" key="2">
    <citation type="submission" date="2020-09" db="EMBL/GenBank/DDBJ databases">
        <authorList>
            <person name="Sun Q."/>
            <person name="Zhou Y."/>
        </authorList>
    </citation>
    <scope>NUCLEOTIDE SEQUENCE</scope>
    <source>
        <strain evidence="6">CGMCC 1.12214</strain>
    </source>
</reference>
<keyword evidence="7" id="KW-1185">Reference proteome</keyword>
<accession>A0A917MFQ7</accession>
<keyword evidence="5" id="KW-1003">Cell membrane</keyword>
<evidence type="ECO:0000256" key="2">
    <source>
        <dbReference type="ARBA" id="ARBA00022692"/>
    </source>
</evidence>
<keyword evidence="2 5" id="KW-0812">Transmembrane</keyword>
<gene>
    <name evidence="6" type="ORF">GCM10007036_06780</name>
</gene>
<protein>
    <recommendedName>
        <fullName evidence="5">Probable membrane transporter protein</fullName>
    </recommendedName>
</protein>
<keyword evidence="3 5" id="KW-1133">Transmembrane helix</keyword>
<dbReference type="RefSeq" id="WP_188516308.1">
    <property type="nucleotide sequence ID" value="NZ_BMES01000001.1"/>
</dbReference>
<comment type="subcellular location">
    <subcellularLocation>
        <location evidence="5">Cell membrane</location>
        <topology evidence="5">Multi-pass membrane protein</topology>
    </subcellularLocation>
    <subcellularLocation>
        <location evidence="1">Membrane</location>
        <topology evidence="1">Multi-pass membrane protein</topology>
    </subcellularLocation>
</comment>
<name>A0A917MFQ7_9HYPH</name>
<proteinExistence type="inferred from homology"/>
<dbReference type="PANTHER" id="PTHR43701">
    <property type="entry name" value="MEMBRANE TRANSPORTER PROTEIN MJ0441-RELATED"/>
    <property type="match status" value="1"/>
</dbReference>
<dbReference type="InterPro" id="IPR051598">
    <property type="entry name" value="TSUP/Inactive_protease-like"/>
</dbReference>
<evidence type="ECO:0000256" key="1">
    <source>
        <dbReference type="ARBA" id="ARBA00004141"/>
    </source>
</evidence>
<dbReference type="PANTHER" id="PTHR43701:SF12">
    <property type="entry name" value="MEMBRANE TRANSPORTER PROTEIN YTNM-RELATED"/>
    <property type="match status" value="1"/>
</dbReference>
<feature type="transmembrane region" description="Helical" evidence="5">
    <location>
        <begin position="37"/>
        <end position="59"/>
    </location>
</feature>
<sequence>MQIYLPIAELPISIFLVLGIGAAVGFISGMFGVGGGFLMTPLLIFIGIPPAVAVATETAQIAASSMTGAIAYWRRRALDFKLGGVLLAGGVVGTVLGVAFFNSMRRLGQLDLVITLSYITLLSSVGGLMLTESIRSMLSARRGMVAPLRPVGHPWYFRLPLRMRFHRSKLYVSVLPLLLLSVLIGFAGAVLGIGGGFLMVPALIYMFRVPTAVVVGTSLFQILFTMVAAIILHSATNQSVDIILALLLVVGGVFGAQFGARAGQNIRGEHFRLLLALIVLAVGVRFASEIVLKPDELYSIGLTEIRR</sequence>
<feature type="transmembrane region" description="Helical" evidence="5">
    <location>
        <begin position="12"/>
        <end position="31"/>
    </location>
</feature>